<dbReference type="Proteomes" id="UP001140094">
    <property type="component" value="Unassembled WGS sequence"/>
</dbReference>
<keyword evidence="2 6" id="KW-0812">Transmembrane</keyword>
<feature type="compositionally biased region" description="Polar residues" evidence="5">
    <location>
        <begin position="537"/>
        <end position="548"/>
    </location>
</feature>
<feature type="transmembrane region" description="Helical" evidence="6">
    <location>
        <begin position="63"/>
        <end position="79"/>
    </location>
</feature>
<evidence type="ECO:0000256" key="5">
    <source>
        <dbReference type="SAM" id="MobiDB-lite"/>
    </source>
</evidence>
<gene>
    <name evidence="7" type="primary">ZRT2</name>
    <name evidence="7" type="ORF">H4R20_000185</name>
</gene>
<feature type="transmembrane region" description="Helical" evidence="6">
    <location>
        <begin position="980"/>
        <end position="1002"/>
    </location>
</feature>
<feature type="compositionally biased region" description="Low complexity" evidence="5">
    <location>
        <begin position="304"/>
        <end position="315"/>
    </location>
</feature>
<feature type="compositionally biased region" description="Basic residues" evidence="5">
    <location>
        <begin position="334"/>
        <end position="345"/>
    </location>
</feature>
<proteinExistence type="predicted"/>
<evidence type="ECO:0000256" key="2">
    <source>
        <dbReference type="ARBA" id="ARBA00022692"/>
    </source>
</evidence>
<accession>A0A9W8I1J4</accession>
<protein>
    <submittedName>
        <fullName evidence="7">Low-affinity Zn(2+) transporter zrt2</fullName>
    </submittedName>
</protein>
<feature type="compositionally biased region" description="Low complexity" evidence="5">
    <location>
        <begin position="499"/>
        <end position="513"/>
    </location>
</feature>
<feature type="transmembrane region" description="Helical" evidence="6">
    <location>
        <begin position="20"/>
        <end position="42"/>
    </location>
</feature>
<feature type="compositionally biased region" description="Low complexity" evidence="5">
    <location>
        <begin position="418"/>
        <end position="427"/>
    </location>
</feature>
<dbReference type="PANTHER" id="PTHR11040">
    <property type="entry name" value="ZINC/IRON TRANSPORTER"/>
    <property type="match status" value="1"/>
</dbReference>
<feature type="region of interest" description="Disordered" evidence="5">
    <location>
        <begin position="407"/>
        <end position="437"/>
    </location>
</feature>
<dbReference type="InterPro" id="IPR003689">
    <property type="entry name" value="ZIP"/>
</dbReference>
<dbReference type="OrthoDB" id="448280at2759"/>
<dbReference type="GO" id="GO:0005886">
    <property type="term" value="C:plasma membrane"/>
    <property type="evidence" value="ECO:0007669"/>
    <property type="project" value="TreeGrafter"/>
</dbReference>
<evidence type="ECO:0000256" key="4">
    <source>
        <dbReference type="ARBA" id="ARBA00023136"/>
    </source>
</evidence>
<evidence type="ECO:0000313" key="7">
    <source>
        <dbReference type="EMBL" id="KAJ2809375.1"/>
    </source>
</evidence>
<comment type="subcellular location">
    <subcellularLocation>
        <location evidence="1">Membrane</location>
        <topology evidence="1">Multi-pass membrane protein</topology>
    </subcellularLocation>
</comment>
<feature type="transmembrane region" description="Helical" evidence="6">
    <location>
        <begin position="946"/>
        <end position="968"/>
    </location>
</feature>
<dbReference type="EMBL" id="JANBUO010000004">
    <property type="protein sequence ID" value="KAJ2809375.1"/>
    <property type="molecule type" value="Genomic_DNA"/>
</dbReference>
<feature type="compositionally biased region" description="Polar residues" evidence="5">
    <location>
        <begin position="736"/>
        <end position="755"/>
    </location>
</feature>
<keyword evidence="3 6" id="KW-1133">Transmembrane helix</keyword>
<feature type="compositionally biased region" description="Polar residues" evidence="5">
    <location>
        <begin position="428"/>
        <end position="437"/>
    </location>
</feature>
<keyword evidence="4 6" id="KW-0472">Membrane</keyword>
<feature type="transmembrane region" description="Helical" evidence="6">
    <location>
        <begin position="684"/>
        <end position="710"/>
    </location>
</feature>
<sequence>MADGLECDIPGLDTHWDKNWHIIALFAVIGASAVGVFLPIILQTIRGINQLALPSFPIQLGQFFGAGIIIATAFLHLFPAATDALSNPCLGEFADRYSAWAWLIAMTAVFSIHTIEWWLVEAWIGRTNQDCGYHCTTQRNLPLISGIDHGDSGDERADDDDDNMLFPAYPRAFNGSRMILPPPAMSPPVNPFVFGTSTVSQSTQSNRGKVPSTFALSKYGNYAALMQSRQHLAMVQNERMSRYLYSDPQFPMYAPSSIWPMPPVPPIPGMRDSYGLPVRGSVQAKSTPELMRKHQKSLRLTNGTSTMSSSAKAAAGYQSNGVSLRTDSFSNTGRKSRRQSKKSHRSAAEDINWKQRCVSATRLPPTTLEAGLSESLLEPLPPIPDDAGKMHTLPPVQLRAIRNEQTMRAKGVADWRSSGRSSVSPQSLGRSNHTDSFLSSRPISAALVAPGKGSSKRLSLQAFAARGAANRSSGERSNTTSPSARLDTVHETDDSWTTSQQQRNQHRQSSSVSEDGSAALVFASATSAMPPPLSGSKPPSRQATFHSSKSPKRVSIPTPPVLRAAPSSCAFRSISAASSSDAYANRQPNELGGYRADNGEHDDKFVLNFSKQHADMESASKGIAVAEGDDDSTAIHSKSTSIAQLSMPVEVKRRALATHVLEVGIALYSVLIGLALAISDSGFIALFIAICFHQFFEGLALGTSLAELYWIKAQIAAHHQISDELAADIGLESTASAFDSGNTGQNRSEASPSTPTHDEKHRSVHHAIQVDGGGELTTRDVDQGNGIASERNSNPATSAPSDAVCSDDFERLSPGQHNRQSKSRRTLASMATSFTPEPWLVNPHIEKALGTENAQSLGQRGPSTTQPPDVAAAAVAAAAKLTSESNVRPLPKYLQPRNKPERLPGWWKAWLSALVFCATTPTGIIIGLALHNIYEPHSRYALLLNGVLQSICTGILVYAGLVTLMIGGFNSAQVKQMPRLYQALLFFAVYAGAAVMAGLKIWK</sequence>
<feature type="compositionally biased region" description="Polar residues" evidence="5">
    <location>
        <begin position="470"/>
        <end position="483"/>
    </location>
</feature>
<comment type="caution">
    <text evidence="7">The sequence shown here is derived from an EMBL/GenBank/DDBJ whole genome shotgun (WGS) entry which is preliminary data.</text>
</comment>
<feature type="compositionally biased region" description="Polar residues" evidence="5">
    <location>
        <begin position="317"/>
        <end position="333"/>
    </location>
</feature>
<feature type="transmembrane region" description="Helical" evidence="6">
    <location>
        <begin position="909"/>
        <end position="934"/>
    </location>
</feature>
<evidence type="ECO:0000256" key="1">
    <source>
        <dbReference type="ARBA" id="ARBA00004141"/>
    </source>
</evidence>
<feature type="compositionally biased region" description="Polar residues" evidence="5">
    <location>
        <begin position="790"/>
        <end position="800"/>
    </location>
</feature>
<feature type="region of interest" description="Disordered" evidence="5">
    <location>
        <begin position="736"/>
        <end position="828"/>
    </location>
</feature>
<evidence type="ECO:0000256" key="6">
    <source>
        <dbReference type="SAM" id="Phobius"/>
    </source>
</evidence>
<keyword evidence="8" id="KW-1185">Reference proteome</keyword>
<reference evidence="7" key="1">
    <citation type="submission" date="2022-07" db="EMBL/GenBank/DDBJ databases">
        <title>Phylogenomic reconstructions and comparative analyses of Kickxellomycotina fungi.</title>
        <authorList>
            <person name="Reynolds N.K."/>
            <person name="Stajich J.E."/>
            <person name="Barry K."/>
            <person name="Grigoriev I.V."/>
            <person name="Crous P."/>
            <person name="Smith M.E."/>
        </authorList>
    </citation>
    <scope>NUCLEOTIDE SEQUENCE</scope>
    <source>
        <strain evidence="7">NRRL 1565</strain>
    </source>
</reference>
<dbReference type="Pfam" id="PF02535">
    <property type="entry name" value="Zip"/>
    <property type="match status" value="3"/>
</dbReference>
<evidence type="ECO:0000313" key="8">
    <source>
        <dbReference type="Proteomes" id="UP001140094"/>
    </source>
</evidence>
<dbReference type="AlphaFoldDB" id="A0A9W8I1J4"/>
<dbReference type="GO" id="GO:0005385">
    <property type="term" value="F:zinc ion transmembrane transporter activity"/>
    <property type="evidence" value="ECO:0007669"/>
    <property type="project" value="TreeGrafter"/>
</dbReference>
<name>A0A9W8I1J4_9FUNG</name>
<feature type="region of interest" description="Disordered" evidence="5">
    <location>
        <begin position="284"/>
        <end position="349"/>
    </location>
</feature>
<feature type="transmembrane region" description="Helical" evidence="6">
    <location>
        <begin position="656"/>
        <end position="678"/>
    </location>
</feature>
<dbReference type="PANTHER" id="PTHR11040:SF44">
    <property type="entry name" value="PROTEIN ZNTC-RELATED"/>
    <property type="match status" value="1"/>
</dbReference>
<feature type="transmembrane region" description="Helical" evidence="6">
    <location>
        <begin position="99"/>
        <end position="120"/>
    </location>
</feature>
<feature type="region of interest" description="Disordered" evidence="5">
    <location>
        <begin position="466"/>
        <end position="561"/>
    </location>
</feature>
<evidence type="ECO:0000256" key="3">
    <source>
        <dbReference type="ARBA" id="ARBA00022989"/>
    </source>
</evidence>
<organism evidence="7 8">
    <name type="scientific">Coemansia guatemalensis</name>
    <dbReference type="NCBI Taxonomy" id="2761395"/>
    <lineage>
        <taxon>Eukaryota</taxon>
        <taxon>Fungi</taxon>
        <taxon>Fungi incertae sedis</taxon>
        <taxon>Zoopagomycota</taxon>
        <taxon>Kickxellomycotina</taxon>
        <taxon>Kickxellomycetes</taxon>
        <taxon>Kickxellales</taxon>
        <taxon>Kickxellaceae</taxon>
        <taxon>Coemansia</taxon>
    </lineage>
</organism>